<dbReference type="PANTHER" id="PTHR36928">
    <property type="entry name" value="PHOSPHATASE YCDX-RELATED"/>
    <property type="match status" value="1"/>
</dbReference>
<dbReference type="STRING" id="1797517.A3F61_03905"/>
<dbReference type="GO" id="GO:0003677">
    <property type="term" value="F:DNA binding"/>
    <property type="evidence" value="ECO:0007669"/>
    <property type="project" value="InterPro"/>
</dbReference>
<keyword evidence="1" id="KW-0808">Transferase</keyword>
<accession>A0A1G1V5G3</accession>
<dbReference type="Pfam" id="PF02811">
    <property type="entry name" value="PHP"/>
    <property type="match status" value="1"/>
</dbReference>
<dbReference type="Gene3D" id="1.10.150.110">
    <property type="entry name" value="DNA polymerase beta, N-terminal domain-like"/>
    <property type="match status" value="1"/>
</dbReference>
<dbReference type="SUPFAM" id="SSF89550">
    <property type="entry name" value="PHP domain-like"/>
    <property type="match status" value="1"/>
</dbReference>
<evidence type="ECO:0000259" key="3">
    <source>
        <dbReference type="SMART" id="SM00481"/>
    </source>
</evidence>
<evidence type="ECO:0000256" key="1">
    <source>
        <dbReference type="ARBA" id="ARBA00022679"/>
    </source>
</evidence>
<dbReference type="InterPro" id="IPR010996">
    <property type="entry name" value="HHH_MUS81"/>
</dbReference>
<evidence type="ECO:0000256" key="2">
    <source>
        <dbReference type="ARBA" id="ARBA00022695"/>
    </source>
</evidence>
<dbReference type="Gene3D" id="1.10.150.20">
    <property type="entry name" value="5' to 3' exonuclease, C-terminal subdomain"/>
    <property type="match status" value="1"/>
</dbReference>
<dbReference type="InterPro" id="IPR002054">
    <property type="entry name" value="DNA-dir_DNA_pol_X"/>
</dbReference>
<sequence>MNNLEIAKLLRSVAAAYQVNPAASSEPTTHFRIVAYQNAADAIEHLTSEVKDLWDDNKLKEIPGVGNTIADYLDELFKTGKIKHFEEIMHDLPPAMFELMDVPGIGAKRALRLSRELGITRTHGALEKLIHAAEHGHIRNLEGFGEQLEKEILLSVKTVKERSKRLLLPFATIVAEEVVSYMQKHPSVEKIETLGSLRRRVATVGDIDIAIATNKPKEVIEHFAAYPKKTKLIEKGDSTSSLLLPGGVQVDLMVQPPQYFGALLQHFTGSKHHNVALRTYALKKKLSLSEQGIKSGMRIEYFATEEEFYKRLGMDWIPPELRENEGEIELALLHQLPKLVELEDVKGDLHIHSSFPEETSHDAGINSMEKLVKEAERLDYEYIGFSEHNPKQSLAEDKIISVLEEKQERVRKLEAKNPKLKLFNGLEIDITPSGALALPERAFAALDYAIVSLHSSFRGTKADQTKRVLEGLAHPKVRIFGHPTGRKLNEREGVELDWDKIFDYALKHNKWIEINSSPDRLDLPDSLARQAIKLGVKLIINTDSHAADWLLGMRYGVSVARRGWAEKKDIINTLSLQEFEKILRST</sequence>
<name>A0A1G1V5G3_9BACT</name>
<dbReference type="GO" id="GO:0042578">
    <property type="term" value="F:phosphoric ester hydrolase activity"/>
    <property type="evidence" value="ECO:0007669"/>
    <property type="project" value="TreeGrafter"/>
</dbReference>
<protein>
    <recommendedName>
        <fullName evidence="7">DNA-directed DNA polymerase</fullName>
    </recommendedName>
</protein>
<dbReference type="InterPro" id="IPR022311">
    <property type="entry name" value="PolX-like"/>
</dbReference>
<dbReference type="InterPro" id="IPR050243">
    <property type="entry name" value="PHP_phosphatase"/>
</dbReference>
<feature type="domain" description="DNA-directed DNA polymerase X" evidence="4">
    <location>
        <begin position="1"/>
        <end position="323"/>
    </location>
</feature>
<dbReference type="InterPro" id="IPR016195">
    <property type="entry name" value="Pol/histidinol_Pase-like"/>
</dbReference>
<dbReference type="CDD" id="cd00141">
    <property type="entry name" value="NT_POLXc"/>
    <property type="match status" value="1"/>
</dbReference>
<dbReference type="PIRSF" id="PIRSF005047">
    <property type="entry name" value="UCP005047_YshC"/>
    <property type="match status" value="1"/>
</dbReference>
<proteinExistence type="predicted"/>
<dbReference type="Gene3D" id="3.30.460.10">
    <property type="entry name" value="Beta Polymerase, domain 2"/>
    <property type="match status" value="1"/>
</dbReference>
<dbReference type="InterPro" id="IPR004013">
    <property type="entry name" value="PHP_dom"/>
</dbReference>
<dbReference type="AlphaFoldDB" id="A0A1G1V5G3"/>
<keyword evidence="2" id="KW-0548">Nucleotidyltransferase</keyword>
<dbReference type="PANTHER" id="PTHR36928:SF1">
    <property type="entry name" value="PHOSPHATASE YCDX-RELATED"/>
    <property type="match status" value="1"/>
</dbReference>
<dbReference type="GO" id="GO:0003887">
    <property type="term" value="F:DNA-directed DNA polymerase activity"/>
    <property type="evidence" value="ECO:0007669"/>
    <property type="project" value="InterPro"/>
</dbReference>
<dbReference type="Proteomes" id="UP000178272">
    <property type="component" value="Unassembled WGS sequence"/>
</dbReference>
<dbReference type="CDD" id="cd07436">
    <property type="entry name" value="PHP_PolX"/>
    <property type="match status" value="1"/>
</dbReference>
<dbReference type="Pfam" id="PF14520">
    <property type="entry name" value="HHH_5"/>
    <property type="match status" value="1"/>
</dbReference>
<organism evidence="5 6">
    <name type="scientific">Candidatus Blackburnbacteria bacterium RIFCSPHIGHO2_12_FULL_41_13b</name>
    <dbReference type="NCBI Taxonomy" id="1797517"/>
    <lineage>
        <taxon>Bacteria</taxon>
        <taxon>Candidatus Blackburniibacteriota</taxon>
    </lineage>
</organism>
<evidence type="ECO:0000313" key="6">
    <source>
        <dbReference type="Proteomes" id="UP000178272"/>
    </source>
</evidence>
<dbReference type="InterPro" id="IPR047967">
    <property type="entry name" value="PolX_PHP"/>
</dbReference>
<dbReference type="GO" id="GO:0008270">
    <property type="term" value="F:zinc ion binding"/>
    <property type="evidence" value="ECO:0007669"/>
    <property type="project" value="TreeGrafter"/>
</dbReference>
<dbReference type="Pfam" id="PF14791">
    <property type="entry name" value="DNA_pol_B_thumb"/>
    <property type="match status" value="1"/>
</dbReference>
<dbReference type="SMART" id="SM00481">
    <property type="entry name" value="POLIIIAc"/>
    <property type="match status" value="1"/>
</dbReference>
<comment type="caution">
    <text evidence="5">The sequence shown here is derived from an EMBL/GenBank/DDBJ whole genome shotgun (WGS) entry which is preliminary data.</text>
</comment>
<gene>
    <name evidence="5" type="ORF">A3F61_03905</name>
</gene>
<evidence type="ECO:0000313" key="5">
    <source>
        <dbReference type="EMBL" id="OGY10603.1"/>
    </source>
</evidence>
<dbReference type="InterPro" id="IPR043519">
    <property type="entry name" value="NT_sf"/>
</dbReference>
<feature type="domain" description="Polymerase/histidinol phosphatase N-terminal" evidence="3">
    <location>
        <begin position="347"/>
        <end position="432"/>
    </location>
</feature>
<dbReference type="Gene3D" id="3.30.210.10">
    <property type="entry name" value="DNA polymerase, thumb domain"/>
    <property type="match status" value="1"/>
</dbReference>
<dbReference type="InterPro" id="IPR027421">
    <property type="entry name" value="DNA_pol_lamdba_lyase_dom_sf"/>
</dbReference>
<evidence type="ECO:0008006" key="7">
    <source>
        <dbReference type="Google" id="ProtNLM"/>
    </source>
</evidence>
<evidence type="ECO:0000259" key="4">
    <source>
        <dbReference type="SMART" id="SM00483"/>
    </source>
</evidence>
<dbReference type="Gene3D" id="3.20.20.140">
    <property type="entry name" value="Metal-dependent hydrolases"/>
    <property type="match status" value="1"/>
</dbReference>
<dbReference type="SMART" id="SM00483">
    <property type="entry name" value="POLXc"/>
    <property type="match status" value="1"/>
</dbReference>
<dbReference type="InterPro" id="IPR003141">
    <property type="entry name" value="Pol/His_phosphatase_N"/>
</dbReference>
<dbReference type="InterPro" id="IPR037160">
    <property type="entry name" value="DNA_Pol_thumb_sf"/>
</dbReference>
<reference evidence="5 6" key="1">
    <citation type="journal article" date="2016" name="Nat. Commun.">
        <title>Thousands of microbial genomes shed light on interconnected biogeochemical processes in an aquifer system.</title>
        <authorList>
            <person name="Anantharaman K."/>
            <person name="Brown C.T."/>
            <person name="Hug L.A."/>
            <person name="Sharon I."/>
            <person name="Castelle C.J."/>
            <person name="Probst A.J."/>
            <person name="Thomas B.C."/>
            <person name="Singh A."/>
            <person name="Wilkins M.J."/>
            <person name="Karaoz U."/>
            <person name="Brodie E.L."/>
            <person name="Williams K.H."/>
            <person name="Hubbard S.S."/>
            <person name="Banfield J.F."/>
        </authorList>
    </citation>
    <scope>NUCLEOTIDE SEQUENCE [LARGE SCALE GENOMIC DNA]</scope>
</reference>
<dbReference type="EMBL" id="MHCA01000053">
    <property type="protein sequence ID" value="OGY10603.1"/>
    <property type="molecule type" value="Genomic_DNA"/>
</dbReference>
<dbReference type="GO" id="GO:0005829">
    <property type="term" value="C:cytosol"/>
    <property type="evidence" value="ECO:0007669"/>
    <property type="project" value="TreeGrafter"/>
</dbReference>
<dbReference type="Pfam" id="PF14716">
    <property type="entry name" value="HHH_8"/>
    <property type="match status" value="1"/>
</dbReference>
<dbReference type="SUPFAM" id="SSF81301">
    <property type="entry name" value="Nucleotidyltransferase"/>
    <property type="match status" value="1"/>
</dbReference>
<dbReference type="InterPro" id="IPR029398">
    <property type="entry name" value="PolB_thumb"/>
</dbReference>
<dbReference type="SUPFAM" id="SSF47802">
    <property type="entry name" value="DNA polymerase beta, N-terminal domain-like"/>
    <property type="match status" value="1"/>
</dbReference>